<dbReference type="EMBL" id="JBHUEH010000032">
    <property type="protein sequence ID" value="MFD1888106.1"/>
    <property type="molecule type" value="Genomic_DNA"/>
</dbReference>
<comment type="catalytic activity">
    <reaction evidence="1">
        <text>Hydrolysis of terminal, non-reducing beta-D-glucosyl residues with release of beta-D-glucose.</text>
        <dbReference type="EC" id="3.2.1.21"/>
    </reaction>
</comment>
<dbReference type="InterPro" id="IPR017853">
    <property type="entry name" value="GH"/>
</dbReference>
<dbReference type="InterPro" id="IPR036881">
    <property type="entry name" value="Glyco_hydro_3_C_sf"/>
</dbReference>
<keyword evidence="4" id="KW-0732">Signal</keyword>
<evidence type="ECO:0000256" key="1">
    <source>
        <dbReference type="ARBA" id="ARBA00000448"/>
    </source>
</evidence>
<evidence type="ECO:0000313" key="9">
    <source>
        <dbReference type="EMBL" id="MFD1888106.1"/>
    </source>
</evidence>
<evidence type="ECO:0000256" key="6">
    <source>
        <dbReference type="ARBA" id="ARBA00023295"/>
    </source>
</evidence>
<dbReference type="SUPFAM" id="SSF51445">
    <property type="entry name" value="(Trans)glycosidases"/>
    <property type="match status" value="1"/>
</dbReference>
<organism evidence="9 10">
    <name type="scientific">Paenibacillus wenxiniae</name>
    <dbReference type="NCBI Taxonomy" id="1636843"/>
    <lineage>
        <taxon>Bacteria</taxon>
        <taxon>Bacillati</taxon>
        <taxon>Bacillota</taxon>
        <taxon>Bacilli</taxon>
        <taxon>Bacillales</taxon>
        <taxon>Paenibacillaceae</taxon>
        <taxon>Paenibacillus</taxon>
    </lineage>
</organism>
<dbReference type="SMART" id="SM01217">
    <property type="entry name" value="Fn3_like"/>
    <property type="match status" value="1"/>
</dbReference>
<protein>
    <recommendedName>
        <fullName evidence="3">beta-glucosidase</fullName>
        <ecNumber evidence="3">3.2.1.21</ecNumber>
    </recommendedName>
</protein>
<dbReference type="SUPFAM" id="SSF52279">
    <property type="entry name" value="Beta-D-glucan exohydrolase, C-terminal domain"/>
    <property type="match status" value="1"/>
</dbReference>
<dbReference type="InterPro" id="IPR026891">
    <property type="entry name" value="Fn3-like"/>
</dbReference>
<dbReference type="Gene3D" id="3.20.20.300">
    <property type="entry name" value="Glycoside hydrolase, family 3, N-terminal domain"/>
    <property type="match status" value="1"/>
</dbReference>
<dbReference type="Pfam" id="PF01915">
    <property type="entry name" value="Glyco_hydro_3_C"/>
    <property type="match status" value="1"/>
</dbReference>
<feature type="domain" description="Fibronectin type III-like" evidence="8">
    <location>
        <begin position="634"/>
        <end position="703"/>
    </location>
</feature>
<evidence type="ECO:0000256" key="4">
    <source>
        <dbReference type="ARBA" id="ARBA00022729"/>
    </source>
</evidence>
<dbReference type="PRINTS" id="PR00133">
    <property type="entry name" value="GLHYDRLASE3"/>
</dbReference>
<dbReference type="Gene3D" id="2.60.40.10">
    <property type="entry name" value="Immunoglobulins"/>
    <property type="match status" value="1"/>
</dbReference>
<comment type="similarity">
    <text evidence="2 7">Belongs to the glycosyl hydrolase 3 family.</text>
</comment>
<evidence type="ECO:0000256" key="2">
    <source>
        <dbReference type="ARBA" id="ARBA00005336"/>
    </source>
</evidence>
<comment type="caution">
    <text evidence="9">The sequence shown here is derived from an EMBL/GenBank/DDBJ whole genome shotgun (WGS) entry which is preliminary data.</text>
</comment>
<evidence type="ECO:0000256" key="3">
    <source>
        <dbReference type="ARBA" id="ARBA00012744"/>
    </source>
</evidence>
<dbReference type="Proteomes" id="UP001597233">
    <property type="component" value="Unassembled WGS sequence"/>
</dbReference>
<proteinExistence type="inferred from homology"/>
<dbReference type="Pfam" id="PF14310">
    <property type="entry name" value="Fn3-like"/>
    <property type="match status" value="1"/>
</dbReference>
<dbReference type="RefSeq" id="WP_347323627.1">
    <property type="nucleotide sequence ID" value="NZ_JBCGUH010000002.1"/>
</dbReference>
<dbReference type="Gene3D" id="3.40.50.1700">
    <property type="entry name" value="Glycoside hydrolase family 3 C-terminal domain"/>
    <property type="match status" value="1"/>
</dbReference>
<dbReference type="InterPro" id="IPR036962">
    <property type="entry name" value="Glyco_hydro_3_N_sf"/>
</dbReference>
<evidence type="ECO:0000256" key="7">
    <source>
        <dbReference type="RuleBase" id="RU361161"/>
    </source>
</evidence>
<dbReference type="InterPro" id="IPR051915">
    <property type="entry name" value="Cellulose_Degrad_GH3"/>
</dbReference>
<reference evidence="10" key="1">
    <citation type="journal article" date="2019" name="Int. J. Syst. Evol. Microbiol.">
        <title>The Global Catalogue of Microorganisms (GCM) 10K type strain sequencing project: providing services to taxonomists for standard genome sequencing and annotation.</title>
        <authorList>
            <consortium name="The Broad Institute Genomics Platform"/>
            <consortium name="The Broad Institute Genome Sequencing Center for Infectious Disease"/>
            <person name="Wu L."/>
            <person name="Ma J."/>
        </authorList>
    </citation>
    <scope>NUCLEOTIDE SEQUENCE [LARGE SCALE GENOMIC DNA]</scope>
    <source>
        <strain evidence="10">CCUG 54950</strain>
    </source>
</reference>
<dbReference type="PANTHER" id="PTHR30620:SF16">
    <property type="entry name" value="LYSOSOMAL BETA GLUCOSIDASE"/>
    <property type="match status" value="1"/>
</dbReference>
<dbReference type="Pfam" id="PF00933">
    <property type="entry name" value="Glyco_hydro_3"/>
    <property type="match status" value="1"/>
</dbReference>
<gene>
    <name evidence="9" type="ORF">ACFSC9_21715</name>
</gene>
<name>A0ABW4RPG6_9BACL</name>
<sequence length="718" mass="79287">MNTTQIEALIKQMTRMEKIGQMTQITTSFFNVDGAKATGTASRMKDVEQHKWIVGSVLGKLDAKSMLRIQRDYLQHNRLGIPLLFMTDVVHGYKTIFPVPLALSCSWNPDVLRRTARVSAVEAAAAGFQVTFSPMVDLVRDPRWGRVMESFGEDRLLLGQFGAAMVEGYQTDDLQQSDTLAACVKHFAGYGAAEGGKDYNTVDLSPLSLYNDYLPPYQQALQAGARLMMAAFNTLNGVPATANTWLLQHILREQWGFDGTLISDWGAVKELIPHGVAASSADAARLSLQAGIEIEMMTTAYIEALPELCEQHPELEQKLDEAVKHILQLKQELGLFDDPYRGVSEAREQEMILHPNHRHAAREAAVQSMVLLKNQQVLPLNSTQKLALIGPYADNRHLLGPWSVDGDPQHAVTVLEGLQQQGMQVQSLSTDDSHIEEEVLHQAIELIQQSDVILLALGEREEWSGEAGSRAHIGLPHDQLKLLRIAAAAGKPIVVVLFAGRPIELEEVARYADAILLAWFPGTEGGHAVADIVTGRCNPSGRLTMSFPYHSGQIPVHYNHLNTGRPAHLLTQEKRYKTQYLDVPNEALYPFGYGLGYSEFGYGNIDAGTGELSANCPLHVSISVTNHGPYAGCETVQVYIHDRVAEIARPVRELIAYEQIQLNPGETAQVDYTISADMLGYYHTDLQYRADPGEFELIIGPDSRHGSSVTIRLLSNET</sequence>
<dbReference type="EC" id="3.2.1.21" evidence="3"/>
<dbReference type="PROSITE" id="PS00775">
    <property type="entry name" value="GLYCOSYL_HYDROL_F3"/>
    <property type="match status" value="1"/>
</dbReference>
<dbReference type="PANTHER" id="PTHR30620">
    <property type="entry name" value="PERIPLASMIC BETA-GLUCOSIDASE-RELATED"/>
    <property type="match status" value="1"/>
</dbReference>
<dbReference type="InterPro" id="IPR019800">
    <property type="entry name" value="Glyco_hydro_3_AS"/>
</dbReference>
<keyword evidence="5 7" id="KW-0378">Hydrolase</keyword>
<accession>A0ABW4RPG6</accession>
<dbReference type="GO" id="GO:0016787">
    <property type="term" value="F:hydrolase activity"/>
    <property type="evidence" value="ECO:0007669"/>
    <property type="project" value="UniProtKB-KW"/>
</dbReference>
<keyword evidence="6 7" id="KW-0326">Glycosidase</keyword>
<dbReference type="InterPro" id="IPR001764">
    <property type="entry name" value="Glyco_hydro_3_N"/>
</dbReference>
<evidence type="ECO:0000313" key="10">
    <source>
        <dbReference type="Proteomes" id="UP001597233"/>
    </source>
</evidence>
<evidence type="ECO:0000259" key="8">
    <source>
        <dbReference type="SMART" id="SM01217"/>
    </source>
</evidence>
<dbReference type="InterPro" id="IPR013783">
    <property type="entry name" value="Ig-like_fold"/>
</dbReference>
<dbReference type="InterPro" id="IPR002772">
    <property type="entry name" value="Glyco_hydro_3_C"/>
</dbReference>
<keyword evidence="10" id="KW-1185">Reference proteome</keyword>
<evidence type="ECO:0000256" key="5">
    <source>
        <dbReference type="ARBA" id="ARBA00022801"/>
    </source>
</evidence>